<accession>C6BWR8</accession>
<dbReference type="RefSeq" id="WP_015852164.1">
    <property type="nucleotide sequence ID" value="NC_012881.1"/>
</dbReference>
<evidence type="ECO:0000256" key="5">
    <source>
        <dbReference type="SAM" id="Phobius"/>
    </source>
</evidence>
<dbReference type="InterPro" id="IPR000014">
    <property type="entry name" value="PAS"/>
</dbReference>
<dbReference type="GO" id="GO:0007165">
    <property type="term" value="P:signal transduction"/>
    <property type="evidence" value="ECO:0007669"/>
    <property type="project" value="UniProtKB-KW"/>
</dbReference>
<dbReference type="SMART" id="SM00283">
    <property type="entry name" value="MA"/>
    <property type="match status" value="1"/>
</dbReference>
<reference evidence="8 9" key="1">
    <citation type="submission" date="2009-06" db="EMBL/GenBank/DDBJ databases">
        <title>Complete sequence of Desulfovibrio salexigens DSM 2638.</title>
        <authorList>
            <consortium name="US DOE Joint Genome Institute"/>
            <person name="Lucas S."/>
            <person name="Copeland A."/>
            <person name="Lapidus A."/>
            <person name="Glavina del Rio T."/>
            <person name="Tice H."/>
            <person name="Bruce D."/>
            <person name="Goodwin L."/>
            <person name="Pitluck S."/>
            <person name="Munk A.C."/>
            <person name="Brettin T."/>
            <person name="Detter J.C."/>
            <person name="Han C."/>
            <person name="Tapia R."/>
            <person name="Larimer F."/>
            <person name="Land M."/>
            <person name="Hauser L."/>
            <person name="Kyrpides N."/>
            <person name="Anderson I."/>
            <person name="Wall J.D."/>
            <person name="Arkin A.P."/>
            <person name="Dehal P."/>
            <person name="Chivian D."/>
            <person name="Giles B."/>
            <person name="Hazen T.C."/>
        </authorList>
    </citation>
    <scope>NUCLEOTIDE SEQUENCE [LARGE SCALE GENOMIC DNA]</scope>
    <source>
        <strain evidence="9">ATCC 14822 / DSM 2638 / NCIMB 8403 / VKM B-1763</strain>
    </source>
</reference>
<dbReference type="PANTHER" id="PTHR32089">
    <property type="entry name" value="METHYL-ACCEPTING CHEMOTAXIS PROTEIN MCPB"/>
    <property type="match status" value="1"/>
</dbReference>
<gene>
    <name evidence="8" type="ordered locus">Desal_2292</name>
</gene>
<evidence type="ECO:0000259" key="6">
    <source>
        <dbReference type="PROSITE" id="PS50111"/>
    </source>
</evidence>
<keyword evidence="5" id="KW-1133">Transmembrane helix</keyword>
<dbReference type="Gene3D" id="1.10.287.950">
    <property type="entry name" value="Methyl-accepting chemotaxis protein"/>
    <property type="match status" value="1"/>
</dbReference>
<evidence type="ECO:0000313" key="9">
    <source>
        <dbReference type="Proteomes" id="UP000002601"/>
    </source>
</evidence>
<dbReference type="InterPro" id="IPR003660">
    <property type="entry name" value="HAMP_dom"/>
</dbReference>
<dbReference type="GO" id="GO:0016020">
    <property type="term" value="C:membrane"/>
    <property type="evidence" value="ECO:0007669"/>
    <property type="project" value="UniProtKB-SubCell"/>
</dbReference>
<comment type="similarity">
    <text evidence="3">Belongs to the methyl-accepting chemotaxis (MCP) protein family.</text>
</comment>
<evidence type="ECO:0000256" key="1">
    <source>
        <dbReference type="ARBA" id="ARBA00004370"/>
    </source>
</evidence>
<feature type="transmembrane region" description="Helical" evidence="5">
    <location>
        <begin position="29"/>
        <end position="47"/>
    </location>
</feature>
<dbReference type="InterPro" id="IPR004089">
    <property type="entry name" value="MCPsignal_dom"/>
</dbReference>
<dbReference type="PANTHER" id="PTHR32089:SF112">
    <property type="entry name" value="LYSOZYME-LIKE PROTEIN-RELATED"/>
    <property type="match status" value="1"/>
</dbReference>
<sequence length="512" mass="55490">MTVRLYAFIVIIALLLGAALFFIHSPLAIIIISIAIVSLLVFGILITRRIISPIKMLIGEVERISSADYTPIPHHNFMAEIGVLSTAIEGLNNILNEKVGMSESMLGNIMTPMVVVDPAGNIRWINESIIKLIEEDGEPRKYIGQDFSTFFYGKKQETVSERCMEEKKQLFVKGQVDGRKGTTKYISVASSPIFDSRNNLLGGFTTIMDFTNIKLKEDFITAQNEKIAKGVTDATKISEQLAGTSDEISSEIHNSSKGIHDQRARTEEVATSMEQMNASILEVSRNSSDAARMARQTQETANDGSGLVENVIGVMDEVNMKAGNLKQEMGTLKTHSNGITTIMQVISDIADQTNLLALNAAIEAARAGEAGRGFSVVADEIRKLAENTMHATKEVGEYINAIQSSSQKSTSATEETLHSIQQATEMCGKADTALKQILDISKKTAGQVEGIATAAEQQSAASEEITSAIDMVNNIATQTSNSMDMVSGAVSELASLATDLDEFMNKMQTQEA</sequence>
<dbReference type="OrthoDB" id="9816383at2"/>
<dbReference type="STRING" id="526222.Desal_2292"/>
<dbReference type="CDD" id="cd00130">
    <property type="entry name" value="PAS"/>
    <property type="match status" value="1"/>
</dbReference>
<name>C6BWR8_MARSD</name>
<dbReference type="SUPFAM" id="SSF55785">
    <property type="entry name" value="PYP-like sensor domain (PAS domain)"/>
    <property type="match status" value="1"/>
</dbReference>
<organism evidence="8 9">
    <name type="scientific">Maridesulfovibrio salexigens (strain ATCC 14822 / DSM 2638 / NCIMB 8403 / VKM B-1763)</name>
    <name type="common">Desulfovibrio salexigens</name>
    <dbReference type="NCBI Taxonomy" id="526222"/>
    <lineage>
        <taxon>Bacteria</taxon>
        <taxon>Pseudomonadati</taxon>
        <taxon>Thermodesulfobacteriota</taxon>
        <taxon>Desulfovibrionia</taxon>
        <taxon>Desulfovibrionales</taxon>
        <taxon>Desulfovibrionaceae</taxon>
        <taxon>Maridesulfovibrio</taxon>
    </lineage>
</organism>
<dbReference type="InterPro" id="IPR035965">
    <property type="entry name" value="PAS-like_dom_sf"/>
</dbReference>
<keyword evidence="5" id="KW-0812">Transmembrane</keyword>
<dbReference type="Gene3D" id="6.10.340.10">
    <property type="match status" value="1"/>
</dbReference>
<evidence type="ECO:0000256" key="2">
    <source>
        <dbReference type="ARBA" id="ARBA00023224"/>
    </source>
</evidence>
<dbReference type="PROSITE" id="PS50885">
    <property type="entry name" value="HAMP"/>
    <property type="match status" value="1"/>
</dbReference>
<dbReference type="eggNOG" id="COG0840">
    <property type="taxonomic scope" value="Bacteria"/>
</dbReference>
<evidence type="ECO:0000313" key="8">
    <source>
        <dbReference type="EMBL" id="ACS80348.1"/>
    </source>
</evidence>
<dbReference type="Proteomes" id="UP000002601">
    <property type="component" value="Chromosome"/>
</dbReference>
<dbReference type="AlphaFoldDB" id="C6BWR8"/>
<keyword evidence="9" id="KW-1185">Reference proteome</keyword>
<dbReference type="PRINTS" id="PR00260">
    <property type="entry name" value="CHEMTRNSDUCR"/>
</dbReference>
<feature type="transmembrane region" description="Helical" evidence="5">
    <location>
        <begin position="5"/>
        <end position="23"/>
    </location>
</feature>
<evidence type="ECO:0000259" key="7">
    <source>
        <dbReference type="PROSITE" id="PS50885"/>
    </source>
</evidence>
<evidence type="ECO:0000256" key="4">
    <source>
        <dbReference type="PROSITE-ProRule" id="PRU00284"/>
    </source>
</evidence>
<dbReference type="HOGENOM" id="CLU_000445_107_27_7"/>
<dbReference type="InterPro" id="IPR004090">
    <property type="entry name" value="Chemotax_Me-accpt_rcpt"/>
</dbReference>
<dbReference type="EMBL" id="CP001649">
    <property type="protein sequence ID" value="ACS80348.1"/>
    <property type="molecule type" value="Genomic_DNA"/>
</dbReference>
<keyword evidence="2 4" id="KW-0807">Transducer</keyword>
<dbReference type="CDD" id="cd11386">
    <property type="entry name" value="MCP_signal"/>
    <property type="match status" value="1"/>
</dbReference>
<dbReference type="Gene3D" id="3.30.450.20">
    <property type="entry name" value="PAS domain"/>
    <property type="match status" value="1"/>
</dbReference>
<proteinExistence type="inferred from homology"/>
<dbReference type="GO" id="GO:0006935">
    <property type="term" value="P:chemotaxis"/>
    <property type="evidence" value="ECO:0007669"/>
    <property type="project" value="InterPro"/>
</dbReference>
<comment type="subcellular location">
    <subcellularLocation>
        <location evidence="1">Membrane</location>
    </subcellularLocation>
</comment>
<evidence type="ECO:0000256" key="3">
    <source>
        <dbReference type="ARBA" id="ARBA00029447"/>
    </source>
</evidence>
<dbReference type="PROSITE" id="PS50111">
    <property type="entry name" value="CHEMOTAXIS_TRANSDUC_2"/>
    <property type="match status" value="1"/>
</dbReference>
<protein>
    <submittedName>
        <fullName evidence="8">Methyl-accepting chemotaxis sensory transducer</fullName>
    </submittedName>
</protein>
<dbReference type="SUPFAM" id="SSF58104">
    <property type="entry name" value="Methyl-accepting chemotaxis protein (MCP) signaling domain"/>
    <property type="match status" value="1"/>
</dbReference>
<dbReference type="KEGG" id="dsa:Desal_2292"/>
<feature type="domain" description="HAMP" evidence="7">
    <location>
        <begin position="48"/>
        <end position="100"/>
    </location>
</feature>
<dbReference type="Pfam" id="PF00015">
    <property type="entry name" value="MCPsignal"/>
    <property type="match status" value="1"/>
</dbReference>
<dbReference type="FunFam" id="1.10.287.950:FF:000001">
    <property type="entry name" value="Methyl-accepting chemotaxis sensory transducer"/>
    <property type="match status" value="1"/>
</dbReference>
<feature type="domain" description="Methyl-accepting transducer" evidence="6">
    <location>
        <begin position="237"/>
        <end position="473"/>
    </location>
</feature>
<dbReference type="GO" id="GO:0004888">
    <property type="term" value="F:transmembrane signaling receptor activity"/>
    <property type="evidence" value="ECO:0007669"/>
    <property type="project" value="InterPro"/>
</dbReference>
<keyword evidence="5" id="KW-0472">Membrane</keyword>